<feature type="compositionally biased region" description="Low complexity" evidence="6">
    <location>
        <begin position="1220"/>
        <end position="1230"/>
    </location>
</feature>
<gene>
    <name evidence="8" type="ORF">C5L36_0A05180</name>
</gene>
<reference evidence="8 9" key="1">
    <citation type="submission" date="2018-06" db="EMBL/GenBank/DDBJ databases">
        <title>Population genomics shows no distinction between pathogenic Candida krusei and environmental Pichia kudriavzevii: One species, four names.</title>
        <authorList>
            <person name="Douglass A.P."/>
            <person name="Offei B."/>
            <person name="Braun-Galleani S."/>
            <person name="Coughlan A.Y."/>
            <person name="Martos A."/>
            <person name="Ortiz-Merino R.A."/>
            <person name="Byrne K.P."/>
            <person name="Wolfe K.H."/>
        </authorList>
    </citation>
    <scope>NUCLEOTIDE SEQUENCE [LARGE SCALE GENOMIC DNA]</scope>
    <source>
        <strain evidence="8 9">CBS573</strain>
    </source>
</reference>
<dbReference type="RefSeq" id="XP_029319398.1">
    <property type="nucleotide sequence ID" value="XM_029463538.1"/>
</dbReference>
<feature type="compositionally biased region" description="Polar residues" evidence="6">
    <location>
        <begin position="1165"/>
        <end position="1176"/>
    </location>
</feature>
<evidence type="ECO:0000313" key="8">
    <source>
        <dbReference type="EMBL" id="AWU73921.1"/>
    </source>
</evidence>
<feature type="compositionally biased region" description="Low complexity" evidence="6">
    <location>
        <begin position="457"/>
        <end position="475"/>
    </location>
</feature>
<name>A0A2U9QY09_PICKU</name>
<feature type="region of interest" description="Disordered" evidence="6">
    <location>
        <begin position="1457"/>
        <end position="1489"/>
    </location>
</feature>
<feature type="compositionally biased region" description="Low complexity" evidence="6">
    <location>
        <begin position="718"/>
        <end position="737"/>
    </location>
</feature>
<evidence type="ECO:0000256" key="5">
    <source>
        <dbReference type="SAM" id="Coils"/>
    </source>
</evidence>
<evidence type="ECO:0000256" key="4">
    <source>
        <dbReference type="ARBA" id="ARBA00023242"/>
    </source>
</evidence>
<dbReference type="InterPro" id="IPR050675">
    <property type="entry name" value="OAF3"/>
</dbReference>
<dbReference type="CDD" id="cd12148">
    <property type="entry name" value="fungal_TF_MHR"/>
    <property type="match status" value="1"/>
</dbReference>
<dbReference type="GO" id="GO:0005634">
    <property type="term" value="C:nucleus"/>
    <property type="evidence" value="ECO:0007669"/>
    <property type="project" value="TreeGrafter"/>
</dbReference>
<keyword evidence="2" id="KW-0238">DNA-binding</keyword>
<feature type="region of interest" description="Disordered" evidence="6">
    <location>
        <begin position="1219"/>
        <end position="1271"/>
    </location>
</feature>
<evidence type="ECO:0000256" key="6">
    <source>
        <dbReference type="SAM" id="MobiDB-lite"/>
    </source>
</evidence>
<feature type="region of interest" description="Disordered" evidence="6">
    <location>
        <begin position="1144"/>
        <end position="1176"/>
    </location>
</feature>
<keyword evidence="1" id="KW-0805">Transcription regulation</keyword>
<dbReference type="SMART" id="SM00066">
    <property type="entry name" value="GAL4"/>
    <property type="match status" value="1"/>
</dbReference>
<dbReference type="GO" id="GO:0000978">
    <property type="term" value="F:RNA polymerase II cis-regulatory region sequence-specific DNA binding"/>
    <property type="evidence" value="ECO:0007669"/>
    <property type="project" value="TreeGrafter"/>
</dbReference>
<organism evidence="8 9">
    <name type="scientific">Pichia kudriavzevii</name>
    <name type="common">Yeast</name>
    <name type="synonym">Issatchenkia orientalis</name>
    <dbReference type="NCBI Taxonomy" id="4909"/>
    <lineage>
        <taxon>Eukaryota</taxon>
        <taxon>Fungi</taxon>
        <taxon>Dikarya</taxon>
        <taxon>Ascomycota</taxon>
        <taxon>Saccharomycotina</taxon>
        <taxon>Pichiomycetes</taxon>
        <taxon>Pichiales</taxon>
        <taxon>Pichiaceae</taxon>
        <taxon>Pichia</taxon>
    </lineage>
</organism>
<keyword evidence="5" id="KW-0175">Coiled coil</keyword>
<feature type="coiled-coil region" evidence="5">
    <location>
        <begin position="95"/>
        <end position="122"/>
    </location>
</feature>
<dbReference type="GO" id="GO:0008270">
    <property type="term" value="F:zinc ion binding"/>
    <property type="evidence" value="ECO:0007669"/>
    <property type="project" value="InterPro"/>
</dbReference>
<keyword evidence="4" id="KW-0539">Nucleus</keyword>
<dbReference type="GO" id="GO:0000981">
    <property type="term" value="F:DNA-binding transcription factor activity, RNA polymerase II-specific"/>
    <property type="evidence" value="ECO:0007669"/>
    <property type="project" value="InterPro"/>
</dbReference>
<dbReference type="KEGG" id="pkz:C5L36_0A05180"/>
<protein>
    <recommendedName>
        <fullName evidence="7">Zn(2)-C6 fungal-type domain-containing protein</fullName>
    </recommendedName>
</protein>
<dbReference type="GO" id="GO:0045944">
    <property type="term" value="P:positive regulation of transcription by RNA polymerase II"/>
    <property type="evidence" value="ECO:0007669"/>
    <property type="project" value="TreeGrafter"/>
</dbReference>
<sequence>MKSEEQSRSQSKDLKTTRKRNRVPVSCRVCRKRKVKCDKQQPHCLNCIKNNVQHLCVYAKPDWAKDSPPPEATIDNDPKPVTVKQEDTNERLELAHSLQKELDEMKLKVKALESENNELKKKMVNIPTVNEVTSTTSSLLVKPRDTDDLLDSIFNSNILFLAQQGNHYNIHITYQISVFSWMFIIKSDIYLNDLWMKILKLRQHYEYYYHKGTMEKNMISQYRNFKMKSLSPQIIPKEKTNEHTSKLKNFLEKSLNIKRATNHRVQSPTTLKNDITGEIEVSTPSSMLLQKQPQHPNKCPVTGVVGVCPIGENIMNSPLKSSNGQNHNAEDTAFDPKTQENKLNDCGRPKKQTTHQHPHLTHRSHHPDIKKCPVFYPVTGNPTVNSKSGTPTNDDQSDMDDMLEDNKVCPLIAGDGKALFKEKLTKMNISAIRESYSKSPMSSMDSPTLINQKRRSGSLSPSKSKSMPMIPSGPSTPLSDIKPQDSEKLQNYVPIAMKPESSPTSRQNSLKRMASSEYPYGGKMKKLKTISPAFIKSLNYNNTKQIINVIEQHLPPKKIVLLLIDRFFDKIYIHMPYVDETSFRHRVNLIIKASDLNSQRIKLSSIGNQYCEEFLTLCLMLIILRLSWLSLPDKSREGLNSNELLLMKPENFISLVLVEMVKEIFSNAKILTKPSAIIFQVGLYLRIYSTLSPEDGFDTDNSYTSNANFNNPQQTDPNSRSNSTSMSSSSVNSNDLSGDLTNESPNMNSPVYISMLVQLARTIGLNRDPLNFKNFYPKPNDDEATVARLFRKRHLWRKLWFGLLFVTIEANLSLGDYKKGLPIELDLDPTLGTSVNKTWDCRLPGGIEQGVLENSFKGGKILQRELCVVQSFRESIISYKWIYRGMKLLFNVDEPPSTTELEKIISKLSEIICEKSKYGYGIDLIMGNQEIVNPFRARNSSVWIKKYTNQIKILRLKVHLIIKNMIFTLTYLLFLNHEQKLSKLLGQKHASVEKIEKQRIYIETFFESSLLSAIESFKLFIQFMDEHENAFTNCSTGLLIYPFLLILNHRSHEFLISLILRIQQNSPIIMEVLKKNKIDPKELQKRLFTYVETFIERLDLLTKRYYYAWVLRRLVKFFHNILTNSQKLFKLNFKKMNVSDTGKATSELKSDTLPSKVHKNEETNHSNNCDGSTTSNNGKSAFEIAFGTSKLPPVTDFTHDDRREINFNPLISNSDILFNQQQQQQQQQQQRHNHYNLQQGHQQHQPLTNNQPGLSDKGNNNDSKIPQTGSNNLTNVLFQNMEADLNFNANMKNTQTTPTIGYDDVNTVPMVSSNSDSSVHMNAELPAIFDDQFLNDIGSFGLDGMNIPGLMGLQRGLSSDGLTPPASALGLNVGNTPDTIIESSALNNEATSMHMGGGFYNAMMGQTGNINSVDHRVNSNVMGRPEMYNPLNEIDFTNIDLNTPVDNLMYGFEMPIPDSGNTRTEGGGENASNAQGSNNLTSSSMWNFF</sequence>
<dbReference type="STRING" id="4909.A0A2U9QY09"/>
<evidence type="ECO:0000256" key="2">
    <source>
        <dbReference type="ARBA" id="ARBA00023125"/>
    </source>
</evidence>
<dbReference type="InterPro" id="IPR036864">
    <property type="entry name" value="Zn2-C6_fun-type_DNA-bd_sf"/>
</dbReference>
<dbReference type="GeneID" id="40381631"/>
<dbReference type="SUPFAM" id="SSF57701">
    <property type="entry name" value="Zn2/Cys6 DNA-binding domain"/>
    <property type="match status" value="1"/>
</dbReference>
<evidence type="ECO:0000313" key="9">
    <source>
        <dbReference type="Proteomes" id="UP000249293"/>
    </source>
</evidence>
<feature type="region of interest" description="Disordered" evidence="6">
    <location>
        <begin position="701"/>
        <end position="744"/>
    </location>
</feature>
<dbReference type="Gene3D" id="4.10.240.10">
    <property type="entry name" value="Zn(2)-C6 fungal-type DNA-binding domain"/>
    <property type="match status" value="1"/>
</dbReference>
<dbReference type="PANTHER" id="PTHR31069">
    <property type="entry name" value="OLEATE-ACTIVATED TRANSCRIPTION FACTOR 1-RELATED"/>
    <property type="match status" value="1"/>
</dbReference>
<dbReference type="InterPro" id="IPR001138">
    <property type="entry name" value="Zn2Cys6_DnaBD"/>
</dbReference>
<proteinExistence type="predicted"/>
<feature type="compositionally biased region" description="Polar residues" evidence="6">
    <location>
        <begin position="1235"/>
        <end position="1271"/>
    </location>
</feature>
<feature type="compositionally biased region" description="Polar residues" evidence="6">
    <location>
        <begin position="1459"/>
        <end position="1489"/>
    </location>
</feature>
<feature type="compositionally biased region" description="Polar residues" evidence="6">
    <location>
        <begin position="701"/>
        <end position="717"/>
    </location>
</feature>
<keyword evidence="3" id="KW-0804">Transcription</keyword>
<accession>A0A2U9QY09</accession>
<dbReference type="Pfam" id="PF00172">
    <property type="entry name" value="Zn_clus"/>
    <property type="match status" value="1"/>
</dbReference>
<feature type="region of interest" description="Disordered" evidence="6">
    <location>
        <begin position="337"/>
        <end position="371"/>
    </location>
</feature>
<keyword evidence="9" id="KW-1185">Reference proteome</keyword>
<feature type="domain" description="Zn(2)-C6 fungal-type" evidence="7">
    <location>
        <begin position="26"/>
        <end position="58"/>
    </location>
</feature>
<dbReference type="EMBL" id="CP028773">
    <property type="protein sequence ID" value="AWU73921.1"/>
    <property type="molecule type" value="Genomic_DNA"/>
</dbReference>
<feature type="compositionally biased region" description="Basic and acidic residues" evidence="6">
    <location>
        <begin position="337"/>
        <end position="348"/>
    </location>
</feature>
<feature type="region of interest" description="Disordered" evidence="6">
    <location>
        <begin position="436"/>
        <end position="484"/>
    </location>
</feature>
<dbReference type="Proteomes" id="UP000249293">
    <property type="component" value="Chromosome 1"/>
</dbReference>
<feature type="compositionally biased region" description="Low complexity" evidence="6">
    <location>
        <begin position="437"/>
        <end position="447"/>
    </location>
</feature>
<dbReference type="PANTHER" id="PTHR31069:SF12">
    <property type="entry name" value="TRANSCRIPTION FACTOR DOMAIN-CONTAINING PROTEIN"/>
    <property type="match status" value="1"/>
</dbReference>
<dbReference type="CDD" id="cd00067">
    <property type="entry name" value="GAL4"/>
    <property type="match status" value="1"/>
</dbReference>
<dbReference type="PROSITE" id="PS00463">
    <property type="entry name" value="ZN2_CY6_FUNGAL_1"/>
    <property type="match status" value="1"/>
</dbReference>
<feature type="compositionally biased region" description="Basic residues" evidence="6">
    <location>
        <begin position="349"/>
        <end position="365"/>
    </location>
</feature>
<dbReference type="VEuPathDB" id="FungiDB:C5L36_0A05180"/>
<evidence type="ECO:0000256" key="3">
    <source>
        <dbReference type="ARBA" id="ARBA00023163"/>
    </source>
</evidence>
<dbReference type="OrthoDB" id="4159781at2759"/>
<evidence type="ECO:0000259" key="7">
    <source>
        <dbReference type="PROSITE" id="PS50048"/>
    </source>
</evidence>
<dbReference type="PROSITE" id="PS50048">
    <property type="entry name" value="ZN2_CY6_FUNGAL_2"/>
    <property type="match status" value="1"/>
</dbReference>
<evidence type="ECO:0000256" key="1">
    <source>
        <dbReference type="ARBA" id="ARBA00023015"/>
    </source>
</evidence>